<evidence type="ECO:0000256" key="2">
    <source>
        <dbReference type="ARBA" id="ARBA00010225"/>
    </source>
</evidence>
<reference evidence="7" key="1">
    <citation type="submission" date="2023-04" db="EMBL/GenBank/DDBJ databases">
        <title>Candida boidinii NBRC 10035.</title>
        <authorList>
            <person name="Ichikawa N."/>
            <person name="Sato H."/>
            <person name="Tonouchi N."/>
        </authorList>
    </citation>
    <scope>NUCLEOTIDE SEQUENCE</scope>
    <source>
        <strain evidence="7">NBRC 10035</strain>
    </source>
</reference>
<proteinExistence type="inferred from homology"/>
<dbReference type="GO" id="GO:0000329">
    <property type="term" value="C:fungal-type vacuole membrane"/>
    <property type="evidence" value="ECO:0007669"/>
    <property type="project" value="TreeGrafter"/>
</dbReference>
<dbReference type="InterPro" id="IPR021841">
    <property type="entry name" value="VAC14_Fig4p-bd"/>
</dbReference>
<evidence type="ECO:0000256" key="1">
    <source>
        <dbReference type="ARBA" id="ARBA00004308"/>
    </source>
</evidence>
<dbReference type="Proteomes" id="UP001165120">
    <property type="component" value="Unassembled WGS sequence"/>
</dbReference>
<organism evidence="7 8">
    <name type="scientific">Candida boidinii</name>
    <name type="common">Yeast</name>
    <dbReference type="NCBI Taxonomy" id="5477"/>
    <lineage>
        <taxon>Eukaryota</taxon>
        <taxon>Fungi</taxon>
        <taxon>Dikarya</taxon>
        <taxon>Ascomycota</taxon>
        <taxon>Saccharomycotina</taxon>
        <taxon>Pichiomycetes</taxon>
        <taxon>Pichiales</taxon>
        <taxon>Pichiaceae</taxon>
        <taxon>Ogataea</taxon>
        <taxon>Ogataea/Candida clade</taxon>
    </lineage>
</organism>
<accession>A0A9W6WDS7</accession>
<protein>
    <submittedName>
        <fullName evidence="7">Unnamed protein product</fullName>
    </submittedName>
</protein>
<name>A0A9W6WDS7_CANBO</name>
<dbReference type="Pfam" id="PF12755">
    <property type="entry name" value="Vac14_Fab1_bd"/>
    <property type="match status" value="1"/>
</dbReference>
<dbReference type="EMBL" id="BSXN01000164">
    <property type="protein sequence ID" value="GME67389.1"/>
    <property type="molecule type" value="Genomic_DNA"/>
</dbReference>
<comment type="subcellular location">
    <subcellularLocation>
        <location evidence="1">Endomembrane system</location>
    </subcellularLocation>
</comment>
<dbReference type="Pfam" id="PF11916">
    <property type="entry name" value="Vac14_Fig4_bd"/>
    <property type="match status" value="1"/>
</dbReference>
<dbReference type="SUPFAM" id="SSF48371">
    <property type="entry name" value="ARM repeat"/>
    <property type="match status" value="1"/>
</dbReference>
<dbReference type="AlphaFoldDB" id="A0A9W6WDS7"/>
<comment type="similarity">
    <text evidence="2">Belongs to the VAC14 family.</text>
</comment>
<feature type="compositionally biased region" description="Basic and acidic residues" evidence="5">
    <location>
        <begin position="337"/>
        <end position="350"/>
    </location>
</feature>
<gene>
    <name evidence="7" type="ORF">Cboi02_000081300</name>
</gene>
<dbReference type="InterPro" id="IPR011989">
    <property type="entry name" value="ARM-like"/>
</dbReference>
<dbReference type="InterPro" id="IPR016024">
    <property type="entry name" value="ARM-type_fold"/>
</dbReference>
<comment type="caution">
    <text evidence="7">The sequence shown here is derived from an EMBL/GenBank/DDBJ whole genome shotgun (WGS) entry which is preliminary data.</text>
</comment>
<dbReference type="InterPro" id="IPR026825">
    <property type="entry name" value="Vac14"/>
</dbReference>
<sequence>MDRQISRGLNDRVYDKRKAAALELEKVIRECVSEGNHQRITAIITQLRNEYAYAVHQPNARYGGLIGLAAVAIALGQNEFPKYLELIMHPVLACFGDQDSVVRYFACEALYNIAKVAKGEILIYFNEIFDVLCKLVADVDIGVKNGADILDRLIKDITSEKAVTYVSILYRPQEDAQNKIVDSRGKTLQVYDPQIPKAFSLQKFIPLLKERMYASNPYTRMFLVSWLRLLDSIPDLELVSYLPAFLQPLLSYLSSSNHDVKVVTASFLGLLLQEIKRIHEIKKYVSNEKKRLSLRKHDLNDELNSNAKNDEKDTRESTDNLSDNNNNKGKSNDNNIDDGHDHNEDIDRNGEGINGKRIFSEMNHMPTNDDSHDYSDGGIYIPGQDTIIDYPKIIDILIASLDSSEESIQLVALQWLEALLDISPESFILFMPKLLSVLLQTISHTNPDLKNKANEVNNKLIELVSTSNLDTHFQGELEAKFTPNYSSIVNQLTLQFLNEKESTRLAALDWLIMLHDKNPQRFLEQSDSTFVTLLKALNDPSDAVINKDLELLSKLSNESDDNYFQSFMEDLLKLFRKDRKLLATKADFIIRTVCASLNAERIYMSLAKALESETNLNFVSLMVQILNNNLITAPELSKLRKKLSNKADWPIFQALFKSWCYNPPAALSLCLLAERHALAFSLVESLAEFEISVGILVQIDILVQLLESPVFSKLRMKLLNPSENPYLYKCLFGILMLLPQSSAFNILKNRLASVSPIASLPISVENGSTSKIDAKNRERYDDLLEHFNNIQKNHESYKYQQPPNTTMLSNIHDGVNNITKRMSFINRDDINSNNGMPLETSSAISFSRD</sequence>
<dbReference type="GO" id="GO:0070772">
    <property type="term" value="C:PAS complex"/>
    <property type="evidence" value="ECO:0007669"/>
    <property type="project" value="InterPro"/>
</dbReference>
<dbReference type="PANTHER" id="PTHR16023">
    <property type="entry name" value="TAX1 BINDING PROTEIN-RELATED"/>
    <property type="match status" value="1"/>
</dbReference>
<evidence type="ECO:0000256" key="3">
    <source>
        <dbReference type="ARBA" id="ARBA00022737"/>
    </source>
</evidence>
<keyword evidence="3" id="KW-0677">Repeat</keyword>
<evidence type="ECO:0000256" key="5">
    <source>
        <dbReference type="SAM" id="MobiDB-lite"/>
    </source>
</evidence>
<keyword evidence="4" id="KW-0472">Membrane</keyword>
<feature type="region of interest" description="Disordered" evidence="5">
    <location>
        <begin position="303"/>
        <end position="354"/>
    </location>
</feature>
<evidence type="ECO:0000313" key="8">
    <source>
        <dbReference type="Proteomes" id="UP001165120"/>
    </source>
</evidence>
<evidence type="ECO:0000256" key="4">
    <source>
        <dbReference type="ARBA" id="ARBA00023136"/>
    </source>
</evidence>
<dbReference type="Gene3D" id="1.25.10.10">
    <property type="entry name" value="Leucine-rich Repeat Variant"/>
    <property type="match status" value="2"/>
</dbReference>
<keyword evidence="8" id="KW-1185">Reference proteome</keyword>
<dbReference type="GO" id="GO:0010008">
    <property type="term" value="C:endosome membrane"/>
    <property type="evidence" value="ECO:0007669"/>
    <property type="project" value="TreeGrafter"/>
</dbReference>
<evidence type="ECO:0000313" key="7">
    <source>
        <dbReference type="EMBL" id="GME67389.1"/>
    </source>
</evidence>
<evidence type="ECO:0000259" key="6">
    <source>
        <dbReference type="Pfam" id="PF11916"/>
    </source>
</evidence>
<dbReference type="PANTHER" id="PTHR16023:SF0">
    <property type="entry name" value="PROTEIN VAC14 HOMOLOG"/>
    <property type="match status" value="1"/>
</dbReference>
<feature type="compositionally biased region" description="Low complexity" evidence="5">
    <location>
        <begin position="319"/>
        <end position="334"/>
    </location>
</feature>
<dbReference type="GO" id="GO:0006661">
    <property type="term" value="P:phosphatidylinositol biosynthetic process"/>
    <property type="evidence" value="ECO:0007669"/>
    <property type="project" value="InterPro"/>
</dbReference>
<feature type="domain" description="Vacuolar protein 14 C-terminal Fig4-binding" evidence="6">
    <location>
        <begin position="579"/>
        <end position="754"/>
    </location>
</feature>
<feature type="compositionally biased region" description="Basic and acidic residues" evidence="5">
    <location>
        <begin position="308"/>
        <end position="318"/>
    </location>
</feature>